<evidence type="ECO:0000259" key="6">
    <source>
        <dbReference type="Pfam" id="PF07970"/>
    </source>
</evidence>
<dbReference type="InterPro" id="IPR039542">
    <property type="entry name" value="Erv_N"/>
</dbReference>
<comment type="subcellular location">
    <subcellularLocation>
        <location evidence="1">Endoplasmic reticulum-Golgi intermediate compartment membrane</location>
        <topology evidence="1">Multi-pass membrane protein</topology>
    </subcellularLocation>
</comment>
<reference evidence="10" key="1">
    <citation type="journal article" date="2020" name="PLoS Negl. Trop. Dis.">
        <title>High-quality nuclear genome for Sarcoptes scabiei-A critical resource for a neglected parasite.</title>
        <authorList>
            <person name="Korhonen P.K."/>
            <person name="Gasser R.B."/>
            <person name="Ma G."/>
            <person name="Wang T."/>
            <person name="Stroehlein A.J."/>
            <person name="Young N.D."/>
            <person name="Ang C.S."/>
            <person name="Fernando D.D."/>
            <person name="Lu H.C."/>
            <person name="Taylor S."/>
            <person name="Reynolds S.L."/>
            <person name="Mofiz E."/>
            <person name="Najaraj S.H."/>
            <person name="Gowda H."/>
            <person name="Madugundu A."/>
            <person name="Renuse S."/>
            <person name="Holt D."/>
            <person name="Pandey A."/>
            <person name="Papenfuss A.T."/>
            <person name="Fischer K."/>
        </authorList>
    </citation>
    <scope>NUCLEOTIDE SEQUENCE [LARGE SCALE GENOMIC DNA]</scope>
</reference>
<accession>A0A834VC42</accession>
<dbReference type="GO" id="GO:0006888">
    <property type="term" value="P:endoplasmic reticulum to Golgi vesicle-mediated transport"/>
    <property type="evidence" value="ECO:0007669"/>
    <property type="project" value="TreeGrafter"/>
</dbReference>
<dbReference type="EMBL" id="WVUK01000066">
    <property type="protein sequence ID" value="KAF7488158.1"/>
    <property type="molecule type" value="Genomic_DNA"/>
</dbReference>
<evidence type="ECO:0000313" key="9">
    <source>
        <dbReference type="EnsemblMetazoa" id="KAF7488158.1"/>
    </source>
</evidence>
<comment type="similarity">
    <text evidence="2">Belongs to the ERGIC family.</text>
</comment>
<dbReference type="GO" id="GO:0005783">
    <property type="term" value="C:endoplasmic reticulum"/>
    <property type="evidence" value="ECO:0007669"/>
    <property type="project" value="TreeGrafter"/>
</dbReference>
<evidence type="ECO:0000256" key="5">
    <source>
        <dbReference type="ARBA" id="ARBA00023136"/>
    </source>
</evidence>
<sequence length="361" mass="41491">MGTNNPSFLSKLDIFPKIDSSFTRCSPAGGTVSMLTYLVIGFVLFFETVEYFSEEIVYNYSVDTVFDKKLNINVDITLATPCSNVGADVMDSTNRHSMYMYGRLKETPIAFELDQEQYKRWKKLKQLNSVIRKDAQHLENFLKKPYNLIETEDDAPTDTSFEMISLLKIPNETTDKDSCRLHGTLTVNKVSGNFHIAAGKYLPIMIGHAHVSLIEYEKSVNFSHRIEKFSFGDEISMINTLEGVEKTTHSNYQLYQYYLKVVLTDIKTSSFQGETYQYSVTERDLIVDHEAGLHGVPGIYFKYDIEGIKVNVIEDSVPWWKFIVRICAIIGGLVELSILLNQLVTYLIDQYDFRYCKKIFE</sequence>
<name>A0A834VC42_SARSC</name>
<dbReference type="Pfam" id="PF13850">
    <property type="entry name" value="ERGIC_N"/>
    <property type="match status" value="1"/>
</dbReference>
<evidence type="ECO:0000313" key="8">
    <source>
        <dbReference type="EMBL" id="KAF7488158.1"/>
    </source>
</evidence>
<dbReference type="OrthoDB" id="5541786at2759"/>
<protein>
    <submittedName>
        <fullName evidence="8">Endoplasmic reticulum-Golgi intermediate compartment protein 2</fullName>
    </submittedName>
</protein>
<proteinExistence type="inferred from homology"/>
<dbReference type="GO" id="GO:0006890">
    <property type="term" value="P:retrograde vesicle-mediated transport, Golgi to endoplasmic reticulum"/>
    <property type="evidence" value="ECO:0007669"/>
    <property type="project" value="TreeGrafter"/>
</dbReference>
<dbReference type="InterPro" id="IPR012936">
    <property type="entry name" value="Erv_C"/>
</dbReference>
<organism evidence="8">
    <name type="scientific">Sarcoptes scabiei</name>
    <name type="common">Itch mite</name>
    <name type="synonym">Acarus scabiei</name>
    <dbReference type="NCBI Taxonomy" id="52283"/>
    <lineage>
        <taxon>Eukaryota</taxon>
        <taxon>Metazoa</taxon>
        <taxon>Ecdysozoa</taxon>
        <taxon>Arthropoda</taxon>
        <taxon>Chelicerata</taxon>
        <taxon>Arachnida</taxon>
        <taxon>Acari</taxon>
        <taxon>Acariformes</taxon>
        <taxon>Sarcoptiformes</taxon>
        <taxon>Astigmata</taxon>
        <taxon>Psoroptidia</taxon>
        <taxon>Sarcoptoidea</taxon>
        <taxon>Sarcoptidae</taxon>
        <taxon>Sarcoptinae</taxon>
        <taxon>Sarcoptes</taxon>
    </lineage>
</organism>
<keyword evidence="10" id="KW-1185">Reference proteome</keyword>
<dbReference type="AlphaFoldDB" id="A0A834VC42"/>
<dbReference type="PANTHER" id="PTHR10984:SF30">
    <property type="entry name" value="ENDOPLASMIC RETICULUM-GOLGI INTERMEDIATE COMPARTMENT PROTEIN 2"/>
    <property type="match status" value="1"/>
</dbReference>
<dbReference type="GO" id="GO:0033116">
    <property type="term" value="C:endoplasmic reticulum-Golgi intermediate compartment membrane"/>
    <property type="evidence" value="ECO:0007669"/>
    <property type="project" value="UniProtKB-SubCell"/>
</dbReference>
<evidence type="ECO:0000256" key="2">
    <source>
        <dbReference type="ARBA" id="ARBA00005648"/>
    </source>
</evidence>
<dbReference type="GO" id="GO:0030134">
    <property type="term" value="C:COPII-coated ER to Golgi transport vesicle"/>
    <property type="evidence" value="ECO:0007669"/>
    <property type="project" value="TreeGrafter"/>
</dbReference>
<feature type="domain" description="Endoplasmic reticulum vesicle transporter C-terminal" evidence="6">
    <location>
        <begin position="174"/>
        <end position="337"/>
    </location>
</feature>
<evidence type="ECO:0000256" key="1">
    <source>
        <dbReference type="ARBA" id="ARBA00004457"/>
    </source>
</evidence>
<evidence type="ECO:0000256" key="4">
    <source>
        <dbReference type="ARBA" id="ARBA00022989"/>
    </source>
</evidence>
<dbReference type="InterPro" id="IPR045888">
    <property type="entry name" value="Erv"/>
</dbReference>
<dbReference type="PANTHER" id="PTHR10984">
    <property type="entry name" value="ENDOPLASMIC RETICULUM-GOLGI INTERMEDIATE COMPARTMENT PROTEIN"/>
    <property type="match status" value="1"/>
</dbReference>
<keyword evidence="4" id="KW-1133">Transmembrane helix</keyword>
<gene>
    <name evidence="8" type="ORF">SSS_6181</name>
</gene>
<dbReference type="Proteomes" id="UP000070412">
    <property type="component" value="Unassembled WGS sequence"/>
</dbReference>
<keyword evidence="5" id="KW-0472">Membrane</keyword>
<evidence type="ECO:0000313" key="10">
    <source>
        <dbReference type="Proteomes" id="UP000070412"/>
    </source>
</evidence>
<dbReference type="EnsemblMetazoa" id="SSS_6181s_mrna">
    <property type="protein sequence ID" value="KAF7488158.1"/>
    <property type="gene ID" value="SSS_6181"/>
</dbReference>
<evidence type="ECO:0000256" key="3">
    <source>
        <dbReference type="ARBA" id="ARBA00022692"/>
    </source>
</evidence>
<reference evidence="9" key="3">
    <citation type="submission" date="2022-06" db="UniProtKB">
        <authorList>
            <consortium name="EnsemblMetazoa"/>
        </authorList>
    </citation>
    <scope>IDENTIFICATION</scope>
</reference>
<keyword evidence="3" id="KW-0812">Transmembrane</keyword>
<reference evidence="8" key="2">
    <citation type="submission" date="2020-01" db="EMBL/GenBank/DDBJ databases">
        <authorList>
            <person name="Korhonen P.K.K."/>
            <person name="Guangxu M.G."/>
            <person name="Wang T.W."/>
            <person name="Stroehlein A.J.S."/>
            <person name="Young N.D."/>
            <person name="Ang C.-S.A."/>
            <person name="Fernando D.W.F."/>
            <person name="Lu H.L."/>
            <person name="Taylor S.T."/>
            <person name="Ehtesham M.E.M."/>
            <person name="Najaraj S.H.N."/>
            <person name="Harsha G.H.G."/>
            <person name="Madugundu A.M."/>
            <person name="Renuse S.R."/>
            <person name="Holt D.H."/>
            <person name="Pandey A.P."/>
            <person name="Papenfuss A.P."/>
            <person name="Gasser R.B.G."/>
            <person name="Fischer K.F."/>
        </authorList>
    </citation>
    <scope>NUCLEOTIDE SEQUENCE</scope>
    <source>
        <strain evidence="8">SSS_KF_BRIS2020</strain>
    </source>
</reference>
<feature type="domain" description="Endoplasmic reticulum vesicle transporter N-terminal" evidence="7">
    <location>
        <begin position="9"/>
        <end position="97"/>
    </location>
</feature>
<dbReference type="Pfam" id="PF07970">
    <property type="entry name" value="COPIIcoated_ERV"/>
    <property type="match status" value="1"/>
</dbReference>
<evidence type="ECO:0000259" key="7">
    <source>
        <dbReference type="Pfam" id="PF13850"/>
    </source>
</evidence>